<protein>
    <recommendedName>
        <fullName evidence="6">Acetyltransferase component of pyruvate dehydrogenase complex</fullName>
        <ecNumber evidence="6">2.3.1.12</ecNumber>
    </recommendedName>
</protein>
<dbReference type="Gene3D" id="2.40.50.100">
    <property type="match status" value="1"/>
</dbReference>
<dbReference type="SUPFAM" id="SSF51230">
    <property type="entry name" value="Single hybrid motif"/>
    <property type="match status" value="1"/>
</dbReference>
<dbReference type="InterPro" id="IPR036625">
    <property type="entry name" value="E3-bd_dom_sf"/>
</dbReference>
<feature type="domain" description="Lipoyl-binding" evidence="8">
    <location>
        <begin position="45"/>
        <end position="121"/>
    </location>
</feature>
<dbReference type="Pfam" id="PF02817">
    <property type="entry name" value="E3_binding"/>
    <property type="match status" value="1"/>
</dbReference>
<dbReference type="PROSITE" id="PS51826">
    <property type="entry name" value="PSBD"/>
    <property type="match status" value="1"/>
</dbReference>
<sequence length="468" mass="49361">MSALFARTAAVSVRAMAAQTSRQYLASSFSLQMARLYSSGNFPSHVVIKMPALSPTMTQGGIASWSKEIGDELTPGEPIAEIETDKALMDFEFQEEGYLAKILVDAGAQDIPVGQPIAVYVEDKGDVGAFEGFTAADAGEGEAPAAAPKEEEPKKEESSEKPAAPSSDKSSAAKAPASAPAGRIFASPLAKTIALDKGIALKNIKGSGPKGRIIAKDVENYKAPEAAPAAAPAAASFEDIPITGMRKTIASRLLQSTQQSPSYIVQSHINVSKLLKLRQSLNATAEDRYKLSVNDLLIKSIALASLRVPEANSAWMADQGIIRQYNVVDVSVAVATPTGLITPIVKNAHSKGLAAISGEMKALGKKAKDGKLAPEEYQGGTICISNLGMNNAVNAFTSIINPPQSAIVAIGTVEKKAVPSSVNEQGFVFEDFITITGTFDHRTIDGAKGGEWIRELKKIVENPLELLI</sequence>
<dbReference type="CDD" id="cd06849">
    <property type="entry name" value="lipoyl_domain"/>
    <property type="match status" value="1"/>
</dbReference>
<dbReference type="PROSITE" id="PS50968">
    <property type="entry name" value="BIOTINYL_LIPOYL"/>
    <property type="match status" value="1"/>
</dbReference>
<evidence type="ECO:0000256" key="2">
    <source>
        <dbReference type="ARBA" id="ARBA00022679"/>
    </source>
</evidence>
<comment type="cofactor">
    <cofactor evidence="6">
        <name>(R)-lipoate</name>
        <dbReference type="ChEBI" id="CHEBI:83088"/>
    </cofactor>
    <text evidence="6">Binds 1 lipoyl cofactor covalently.</text>
</comment>
<evidence type="ECO:0000259" key="8">
    <source>
        <dbReference type="PROSITE" id="PS50968"/>
    </source>
</evidence>
<dbReference type="InterPro" id="IPR045257">
    <property type="entry name" value="E2/Pdx1"/>
</dbReference>
<keyword evidence="11" id="KW-1185">Reference proteome</keyword>
<proteinExistence type="inferred from homology"/>
<dbReference type="Gene3D" id="4.10.320.10">
    <property type="entry name" value="E3-binding domain"/>
    <property type="match status" value="1"/>
</dbReference>
<dbReference type="Proteomes" id="UP000292447">
    <property type="component" value="Chromosome I"/>
</dbReference>
<dbReference type="SUPFAM" id="SSF52777">
    <property type="entry name" value="CoA-dependent acyltransferases"/>
    <property type="match status" value="1"/>
</dbReference>
<feature type="compositionally biased region" description="Basic and acidic residues" evidence="7">
    <location>
        <begin position="148"/>
        <end position="160"/>
    </location>
</feature>
<dbReference type="FunFam" id="2.40.50.100:FF:000010">
    <property type="entry name" value="Acetyltransferase component of pyruvate dehydrogenase complex"/>
    <property type="match status" value="1"/>
</dbReference>
<dbReference type="InterPro" id="IPR006257">
    <property type="entry name" value="LAT1"/>
</dbReference>
<dbReference type="EMBL" id="CP034456">
    <property type="protein sequence ID" value="QBM86007.1"/>
    <property type="molecule type" value="Genomic_DNA"/>
</dbReference>
<comment type="similarity">
    <text evidence="1 6">Belongs to the 2-oxoacid dehydrogenase family.</text>
</comment>
<keyword evidence="2 6" id="KW-0808">Transferase</keyword>
<dbReference type="Gene3D" id="3.30.559.10">
    <property type="entry name" value="Chloramphenicol acetyltransferase-like domain"/>
    <property type="match status" value="1"/>
</dbReference>
<dbReference type="NCBIfam" id="TIGR01349">
    <property type="entry name" value="PDHac_trf_mito"/>
    <property type="match status" value="1"/>
</dbReference>
<evidence type="ECO:0000313" key="10">
    <source>
        <dbReference type="EMBL" id="QBM86007.1"/>
    </source>
</evidence>
<keyword evidence="3 6" id="KW-0450">Lipoyl</keyword>
<evidence type="ECO:0000256" key="4">
    <source>
        <dbReference type="ARBA" id="ARBA00023315"/>
    </source>
</evidence>
<accession>A0A4P6XF65</accession>
<dbReference type="Pfam" id="PF00198">
    <property type="entry name" value="2-oxoacid_dh"/>
    <property type="match status" value="1"/>
</dbReference>
<evidence type="ECO:0000259" key="9">
    <source>
        <dbReference type="PROSITE" id="PS51826"/>
    </source>
</evidence>
<comment type="function">
    <text evidence="6">The pyruvate dehydrogenase complex catalyzes the overall conversion of pyruvate to acetyl-CoA and CO(2).</text>
</comment>
<keyword evidence="10" id="KW-0670">Pyruvate</keyword>
<dbReference type="InterPro" id="IPR023213">
    <property type="entry name" value="CAT-like_dom_sf"/>
</dbReference>
<reference evidence="11" key="1">
    <citation type="submission" date="2019-03" db="EMBL/GenBank/DDBJ databases">
        <title>Snf2 controls pulcherriminic acid biosynthesis and connects pigmentation and antifungal activity of the yeast Metschnikowia pulcherrima.</title>
        <authorList>
            <person name="Gore-Lloyd D."/>
            <person name="Sumann I."/>
            <person name="Brachmann A.O."/>
            <person name="Schneeberger K."/>
            <person name="Ortiz-Merino R.A."/>
            <person name="Moreno-Beltran M."/>
            <person name="Schlaefli M."/>
            <person name="Kirner P."/>
            <person name="Santos Kron A."/>
            <person name="Wolfe K.H."/>
            <person name="Piel J."/>
            <person name="Ahrens C.H."/>
            <person name="Henk D."/>
            <person name="Freimoser F.M."/>
        </authorList>
    </citation>
    <scope>NUCLEOTIDE SEQUENCE [LARGE SCALE GENOMIC DNA]</scope>
    <source>
        <strain evidence="11">APC 1.2</strain>
    </source>
</reference>
<dbReference type="EC" id="2.3.1.12" evidence="6"/>
<keyword evidence="4 6" id="KW-0012">Acyltransferase</keyword>
<dbReference type="STRING" id="2163413.A0A4P6XF65"/>
<dbReference type="InterPro" id="IPR011053">
    <property type="entry name" value="Single_hybrid_motif"/>
</dbReference>
<dbReference type="FunFam" id="3.30.559.10:FF:000003">
    <property type="entry name" value="Acetyltransferase component of pyruvate dehydrogenase complex"/>
    <property type="match status" value="1"/>
</dbReference>
<feature type="domain" description="Peripheral subunit-binding (PSBD)" evidence="9">
    <location>
        <begin position="185"/>
        <end position="222"/>
    </location>
</feature>
<evidence type="ECO:0000313" key="11">
    <source>
        <dbReference type="Proteomes" id="UP000292447"/>
    </source>
</evidence>
<evidence type="ECO:0000256" key="6">
    <source>
        <dbReference type="RuleBase" id="RU361137"/>
    </source>
</evidence>
<evidence type="ECO:0000256" key="5">
    <source>
        <dbReference type="ARBA" id="ARBA00065810"/>
    </source>
</evidence>
<evidence type="ECO:0000256" key="3">
    <source>
        <dbReference type="ARBA" id="ARBA00022823"/>
    </source>
</evidence>
<dbReference type="GO" id="GO:0006086">
    <property type="term" value="P:pyruvate decarboxylation to acetyl-CoA"/>
    <property type="evidence" value="ECO:0007669"/>
    <property type="project" value="InterPro"/>
</dbReference>
<dbReference type="InterPro" id="IPR001078">
    <property type="entry name" value="2-oxoacid_DH_actylTfrase"/>
</dbReference>
<dbReference type="GO" id="GO:0045254">
    <property type="term" value="C:pyruvate dehydrogenase complex"/>
    <property type="evidence" value="ECO:0007669"/>
    <property type="project" value="UniProtKB-UniRule"/>
</dbReference>
<evidence type="ECO:0000256" key="1">
    <source>
        <dbReference type="ARBA" id="ARBA00007317"/>
    </source>
</evidence>
<feature type="compositionally biased region" description="Low complexity" evidence="7">
    <location>
        <begin position="136"/>
        <end position="147"/>
    </location>
</feature>
<name>A0A4P6XF65_9ASCO</name>
<comment type="catalytic activity">
    <reaction evidence="6">
        <text>N(6)-[(R)-dihydrolipoyl]-L-lysyl-[protein] + acetyl-CoA = N(6)-[(R)-S(8)-acetyldihydrolipoyl]-L-lysyl-[protein] + CoA</text>
        <dbReference type="Rhea" id="RHEA:17017"/>
        <dbReference type="Rhea" id="RHEA-COMP:10475"/>
        <dbReference type="Rhea" id="RHEA-COMP:10478"/>
        <dbReference type="ChEBI" id="CHEBI:57287"/>
        <dbReference type="ChEBI" id="CHEBI:57288"/>
        <dbReference type="ChEBI" id="CHEBI:83100"/>
        <dbReference type="ChEBI" id="CHEBI:83111"/>
        <dbReference type="EC" id="2.3.1.12"/>
    </reaction>
</comment>
<dbReference type="PANTHER" id="PTHR23151:SF90">
    <property type="entry name" value="DIHYDROLIPOYLLYSINE-RESIDUE ACETYLTRANSFERASE COMPONENT OF PYRUVATE DEHYDROGENASE COMPLEX, MITOCHONDRIAL-RELATED"/>
    <property type="match status" value="1"/>
</dbReference>
<dbReference type="SUPFAM" id="SSF47005">
    <property type="entry name" value="Peripheral subunit-binding domain of 2-oxo acid dehydrogenase complex"/>
    <property type="match status" value="1"/>
</dbReference>
<evidence type="ECO:0000256" key="7">
    <source>
        <dbReference type="SAM" id="MobiDB-lite"/>
    </source>
</evidence>
<comment type="subcellular location">
    <subcellularLocation>
        <location evidence="6">Mitochondrion</location>
    </subcellularLocation>
</comment>
<dbReference type="GO" id="GO:0005739">
    <property type="term" value="C:mitochondrion"/>
    <property type="evidence" value="ECO:0007669"/>
    <property type="project" value="UniProtKB-SubCell"/>
</dbReference>
<dbReference type="GO" id="GO:0004742">
    <property type="term" value="F:dihydrolipoyllysine-residue acetyltransferase activity"/>
    <property type="evidence" value="ECO:0007669"/>
    <property type="project" value="UniProtKB-UniRule"/>
</dbReference>
<dbReference type="InterPro" id="IPR000089">
    <property type="entry name" value="Biotin_lipoyl"/>
</dbReference>
<dbReference type="Pfam" id="PF00364">
    <property type="entry name" value="Biotin_lipoyl"/>
    <property type="match status" value="1"/>
</dbReference>
<dbReference type="PANTHER" id="PTHR23151">
    <property type="entry name" value="DIHYDROLIPOAMIDE ACETYL/SUCCINYL-TRANSFERASE-RELATED"/>
    <property type="match status" value="1"/>
</dbReference>
<organism evidence="10 11">
    <name type="scientific">Metschnikowia aff. pulcherrima</name>
    <dbReference type="NCBI Taxonomy" id="2163413"/>
    <lineage>
        <taxon>Eukaryota</taxon>
        <taxon>Fungi</taxon>
        <taxon>Dikarya</taxon>
        <taxon>Ascomycota</taxon>
        <taxon>Saccharomycotina</taxon>
        <taxon>Pichiomycetes</taxon>
        <taxon>Metschnikowiaceae</taxon>
        <taxon>Metschnikowia</taxon>
    </lineage>
</organism>
<feature type="region of interest" description="Disordered" evidence="7">
    <location>
        <begin position="136"/>
        <end position="176"/>
    </location>
</feature>
<dbReference type="InterPro" id="IPR004167">
    <property type="entry name" value="PSBD"/>
</dbReference>
<dbReference type="AlphaFoldDB" id="A0A4P6XF65"/>
<gene>
    <name evidence="10" type="primary">MPUL0A06390</name>
    <name evidence="10" type="ORF">METSCH_A06390</name>
</gene>
<feature type="compositionally biased region" description="Low complexity" evidence="7">
    <location>
        <begin position="161"/>
        <end position="176"/>
    </location>
</feature>
<comment type="subunit">
    <text evidence="5">Eukaryotic pyruvate dehydrogenase (PDH) complexes are organized as a core consisting of the oligomeric dihydrolipoamide acetyl-transferase (E2), around which are arranged multiple copies of pyruvate dehydrogenase (E1), dihydrolipoamide dehydrogenase (E3) and protein X (E3BP) bound by non-covalent bonds.</text>
</comment>